<name>A0A1G2SC33_9BACT</name>
<dbReference type="GO" id="GO:0032259">
    <property type="term" value="P:methylation"/>
    <property type="evidence" value="ECO:0007669"/>
    <property type="project" value="UniProtKB-KW"/>
</dbReference>
<keyword evidence="1" id="KW-0808">Transferase</keyword>
<dbReference type="GO" id="GO:0003676">
    <property type="term" value="F:nucleic acid binding"/>
    <property type="evidence" value="ECO:0007669"/>
    <property type="project" value="InterPro"/>
</dbReference>
<reference evidence="1 2" key="1">
    <citation type="journal article" date="2016" name="Nat. Commun.">
        <title>Thousands of microbial genomes shed light on interconnected biogeochemical processes in an aquifer system.</title>
        <authorList>
            <person name="Anantharaman K."/>
            <person name="Brown C.T."/>
            <person name="Hug L.A."/>
            <person name="Sharon I."/>
            <person name="Castelle C.J."/>
            <person name="Probst A.J."/>
            <person name="Thomas B.C."/>
            <person name="Singh A."/>
            <person name="Wilkins M.J."/>
            <person name="Karaoz U."/>
            <person name="Brodie E.L."/>
            <person name="Williams K.H."/>
            <person name="Hubbard S.S."/>
            <person name="Banfield J.F."/>
        </authorList>
    </citation>
    <scope>NUCLEOTIDE SEQUENCE [LARGE SCALE GENOMIC DNA]</scope>
</reference>
<dbReference type="Pfam" id="PF13651">
    <property type="entry name" value="EcoRI_methylase"/>
    <property type="match status" value="1"/>
</dbReference>
<dbReference type="EMBL" id="MHUV01000005">
    <property type="protein sequence ID" value="OHA82586.1"/>
    <property type="molecule type" value="Genomic_DNA"/>
</dbReference>
<dbReference type="InterPro" id="IPR002052">
    <property type="entry name" value="DNA_methylase_N6_adenine_CS"/>
</dbReference>
<dbReference type="AlphaFoldDB" id="A0A1G2SC33"/>
<keyword evidence="1" id="KW-0489">Methyltransferase</keyword>
<dbReference type="InterPro" id="IPR025247">
    <property type="entry name" value="EcoRI-like_methylase"/>
</dbReference>
<organism evidence="1 2">
    <name type="scientific">Candidatus Yonathbacteria bacterium RIFCSPLOWO2_01_FULL_43_27</name>
    <dbReference type="NCBI Taxonomy" id="1802726"/>
    <lineage>
        <taxon>Bacteria</taxon>
        <taxon>Candidatus Yonathiibacteriota</taxon>
    </lineage>
</organism>
<proteinExistence type="predicted"/>
<sequence>MKKKSSNANLKTANRAKSDEFYTQLSDIEKELKNYKDHLKNKVIFCNCDDPEESNFWNYFALNFEFLGLKKLISTHYKDANLLTKESPYKLEIVKDTNKDGKINKLDTIKTPLKQDGDFRSPECVEILKEADIVVTNPPFSLFREYLAQLFEYKKKFIIIGNLNAITYKETFKLIKENKIWLGQSIHSGDREFRVPESYPLNSAGNRIDENGNKFIRVKGVRWFTNLDYKERHDDLILYKEYHGHENEYPKYKNYDAINVDVTKDIPVDYKGAIGVPITFLDKYSPDQFELVALGIIGSIDFASNKKMEILDKSGAPTGKYTFNAKGTLYRLYNPLTDKTPAFKDTETGELYSSIYARVIIRNRKI</sequence>
<dbReference type="Proteomes" id="UP000178817">
    <property type="component" value="Unassembled WGS sequence"/>
</dbReference>
<accession>A0A1G2SC33</accession>
<evidence type="ECO:0000313" key="1">
    <source>
        <dbReference type="EMBL" id="OHA82586.1"/>
    </source>
</evidence>
<dbReference type="PROSITE" id="PS00092">
    <property type="entry name" value="N6_MTASE"/>
    <property type="match status" value="1"/>
</dbReference>
<comment type="caution">
    <text evidence="1">The sequence shown here is derived from an EMBL/GenBank/DDBJ whole genome shotgun (WGS) entry which is preliminary data.</text>
</comment>
<dbReference type="STRING" id="1802726.A3B07_01480"/>
<evidence type="ECO:0000313" key="2">
    <source>
        <dbReference type="Proteomes" id="UP000178817"/>
    </source>
</evidence>
<gene>
    <name evidence="1" type="ORF">A3B07_01480</name>
</gene>
<protein>
    <submittedName>
        <fullName evidence="1">Modification methylase</fullName>
    </submittedName>
</protein>
<dbReference type="GO" id="GO:0008168">
    <property type="term" value="F:methyltransferase activity"/>
    <property type="evidence" value="ECO:0007669"/>
    <property type="project" value="UniProtKB-KW"/>
</dbReference>